<dbReference type="HOGENOM" id="CLU_038238_3_0_6"/>
<dbReference type="GO" id="GO:0046930">
    <property type="term" value="C:pore complex"/>
    <property type="evidence" value="ECO:0007669"/>
    <property type="project" value="UniProtKB-KW"/>
</dbReference>
<keyword evidence="8" id="KW-0626">Porin</keyword>
<comment type="subcellular location">
    <subcellularLocation>
        <location evidence="1">Cell outer membrane</location>
        <topology evidence="1">Multi-pass membrane protein</topology>
    </subcellularLocation>
</comment>
<keyword evidence="10" id="KW-0998">Cell outer membrane</keyword>
<keyword evidence="9" id="KW-0472">Membrane</keyword>
<dbReference type="InterPro" id="IPR001702">
    <property type="entry name" value="Porin_Gram-ve"/>
</dbReference>
<evidence type="ECO:0000259" key="12">
    <source>
        <dbReference type="Pfam" id="PF13609"/>
    </source>
</evidence>
<accession>A0A0A7EBF0</accession>
<dbReference type="InterPro" id="IPR002299">
    <property type="entry name" value="Porin_Neis"/>
</dbReference>
<evidence type="ECO:0000256" key="3">
    <source>
        <dbReference type="ARBA" id="ARBA00022448"/>
    </source>
</evidence>
<dbReference type="RefSeq" id="WP_038637577.1">
    <property type="nucleotide sequence ID" value="NZ_CP009888.1"/>
</dbReference>
<evidence type="ECO:0000256" key="5">
    <source>
        <dbReference type="ARBA" id="ARBA00022692"/>
    </source>
</evidence>
<evidence type="ECO:0000256" key="6">
    <source>
        <dbReference type="ARBA" id="ARBA00022729"/>
    </source>
</evidence>
<evidence type="ECO:0000256" key="1">
    <source>
        <dbReference type="ARBA" id="ARBA00004571"/>
    </source>
</evidence>
<proteinExistence type="predicted"/>
<keyword evidence="5" id="KW-0812">Transmembrane</keyword>
<evidence type="ECO:0000313" key="13">
    <source>
        <dbReference type="EMBL" id="AIY63894.1"/>
    </source>
</evidence>
<feature type="chain" id="PRO_5002027875" evidence="11">
    <location>
        <begin position="23"/>
        <end position="311"/>
    </location>
</feature>
<keyword evidence="14" id="KW-1185">Reference proteome</keyword>
<evidence type="ECO:0000256" key="7">
    <source>
        <dbReference type="ARBA" id="ARBA00023065"/>
    </source>
</evidence>
<dbReference type="AlphaFoldDB" id="A0A0A7EBF0"/>
<comment type="subunit">
    <text evidence="2">Homotrimer.</text>
</comment>
<dbReference type="GO" id="GO:0034220">
    <property type="term" value="P:monoatomic ion transmembrane transport"/>
    <property type="evidence" value="ECO:0007669"/>
    <property type="project" value="InterPro"/>
</dbReference>
<feature type="signal peptide" evidence="11">
    <location>
        <begin position="1"/>
        <end position="22"/>
    </location>
</feature>
<dbReference type="PANTHER" id="PTHR34501">
    <property type="entry name" value="PROTEIN YDDL-RELATED"/>
    <property type="match status" value="1"/>
</dbReference>
<dbReference type="STRING" id="1348114.OM33_01010"/>
<dbReference type="Proteomes" id="UP000030341">
    <property type="component" value="Chromosome 1"/>
</dbReference>
<keyword evidence="7" id="KW-0406">Ion transport</keyword>
<evidence type="ECO:0000256" key="9">
    <source>
        <dbReference type="ARBA" id="ARBA00023136"/>
    </source>
</evidence>
<dbReference type="eggNOG" id="COG3203">
    <property type="taxonomic scope" value="Bacteria"/>
</dbReference>
<dbReference type="GO" id="GO:0009279">
    <property type="term" value="C:cell outer membrane"/>
    <property type="evidence" value="ECO:0007669"/>
    <property type="project" value="UniProtKB-SubCell"/>
</dbReference>
<sequence>MKNVKAPLALSLLAALSAPAIADVNVYGKANVTVQNSDEGEGSFTEIKSNASRFGVKGSETLSEESGLKVVYKLEWQVDMSDAANSSDDHLKSRNQYVGLQGGFGEVLIGRNDTALKQSQGKLDQFNDLEGDIKNVFKGENRMGDSITYKTPKFNGFQVIGSLIAEDAADADNGYSAAVTYGDKGLKKSAFYASVAMDSEVKGYDVVRGSIQGKVAGVKLGAMYQTQEKVDGSESADGFLVNAAYKINDYTLKAQYQVLEYDADKDDKVATSVGVDYKLNKNAKLFAFYTMQEKDETTDNDYLAIGMEYKF</sequence>
<evidence type="ECO:0000256" key="8">
    <source>
        <dbReference type="ARBA" id="ARBA00023114"/>
    </source>
</evidence>
<evidence type="ECO:0000313" key="14">
    <source>
        <dbReference type="Proteomes" id="UP000030341"/>
    </source>
</evidence>
<name>A0A0A7EBF0_9GAMM</name>
<dbReference type="PANTHER" id="PTHR34501:SF9">
    <property type="entry name" value="MAJOR OUTER MEMBRANE PROTEIN P.IA"/>
    <property type="match status" value="1"/>
</dbReference>
<dbReference type="Gene3D" id="2.40.160.10">
    <property type="entry name" value="Porin"/>
    <property type="match status" value="1"/>
</dbReference>
<dbReference type="EMBL" id="CP009888">
    <property type="protein sequence ID" value="AIY63894.1"/>
    <property type="molecule type" value="Genomic_DNA"/>
</dbReference>
<dbReference type="SUPFAM" id="SSF56935">
    <property type="entry name" value="Porins"/>
    <property type="match status" value="1"/>
</dbReference>
<dbReference type="CDD" id="cd00342">
    <property type="entry name" value="gram_neg_porins"/>
    <property type="match status" value="1"/>
</dbReference>
<gene>
    <name evidence="13" type="ORF">OM33_01010</name>
</gene>
<evidence type="ECO:0000256" key="4">
    <source>
        <dbReference type="ARBA" id="ARBA00022452"/>
    </source>
</evidence>
<dbReference type="KEGG" id="pseo:OM33_01010"/>
<keyword evidence="4" id="KW-1134">Transmembrane beta strand</keyword>
<reference evidence="13 14" key="1">
    <citation type="submission" date="2014-11" db="EMBL/GenBank/DDBJ databases">
        <title>Complete Genome Sequence of Pseudoalteromonas sp. Strain OCN003 Isolated from Kaneohe Bay, Oahu, Hawaii.</title>
        <authorList>
            <person name="Beurmann S."/>
            <person name="Videau P."/>
            <person name="Ushijima B."/>
            <person name="Smith A.M."/>
            <person name="Aeby G.S."/>
            <person name="Callahan S.M."/>
            <person name="Belcaid M."/>
        </authorList>
    </citation>
    <scope>NUCLEOTIDE SEQUENCE [LARGE SCALE GENOMIC DNA]</scope>
    <source>
        <strain evidence="13 14">OCN003</strain>
    </source>
</reference>
<dbReference type="InterPro" id="IPR023614">
    <property type="entry name" value="Porin_dom_sf"/>
</dbReference>
<dbReference type="InterPro" id="IPR033900">
    <property type="entry name" value="Gram_neg_porin_domain"/>
</dbReference>
<evidence type="ECO:0000256" key="2">
    <source>
        <dbReference type="ARBA" id="ARBA00011233"/>
    </source>
</evidence>
<keyword evidence="6 11" id="KW-0732">Signal</keyword>
<protein>
    <submittedName>
        <fullName evidence="13">Porin</fullName>
    </submittedName>
</protein>
<dbReference type="PRINTS" id="PR00182">
    <property type="entry name" value="ECOLNEIPORIN"/>
</dbReference>
<evidence type="ECO:0000256" key="10">
    <source>
        <dbReference type="ARBA" id="ARBA00023237"/>
    </source>
</evidence>
<feature type="domain" description="Porin" evidence="12">
    <location>
        <begin position="9"/>
        <end position="296"/>
    </location>
</feature>
<evidence type="ECO:0000256" key="11">
    <source>
        <dbReference type="SAM" id="SignalP"/>
    </source>
</evidence>
<keyword evidence="3" id="KW-0813">Transport</keyword>
<dbReference type="PRINTS" id="PR00184">
    <property type="entry name" value="NEISSPPORIN"/>
</dbReference>
<dbReference type="InterPro" id="IPR050298">
    <property type="entry name" value="Gram-neg_bact_OMP"/>
</dbReference>
<dbReference type="GO" id="GO:0015288">
    <property type="term" value="F:porin activity"/>
    <property type="evidence" value="ECO:0007669"/>
    <property type="project" value="UniProtKB-KW"/>
</dbReference>
<dbReference type="OrthoDB" id="8173690at2"/>
<dbReference type="Pfam" id="PF13609">
    <property type="entry name" value="Porin_4"/>
    <property type="match status" value="1"/>
</dbReference>
<organism evidence="13 14">
    <name type="scientific">Pseudoalteromonas piratica</name>
    <dbReference type="NCBI Taxonomy" id="1348114"/>
    <lineage>
        <taxon>Bacteria</taxon>
        <taxon>Pseudomonadati</taxon>
        <taxon>Pseudomonadota</taxon>
        <taxon>Gammaproteobacteria</taxon>
        <taxon>Alteromonadales</taxon>
        <taxon>Pseudoalteromonadaceae</taxon>
        <taxon>Pseudoalteromonas</taxon>
    </lineage>
</organism>